<reference evidence="1" key="1">
    <citation type="submission" date="2023-10" db="EMBL/GenBank/DDBJ databases">
        <title>Genome assembly of Pristionchus species.</title>
        <authorList>
            <person name="Yoshida K."/>
            <person name="Sommer R.J."/>
        </authorList>
    </citation>
    <scope>NUCLEOTIDE SEQUENCE</scope>
    <source>
        <strain evidence="1">RS5133</strain>
    </source>
</reference>
<organism evidence="1 2">
    <name type="scientific">Pristionchus fissidentatus</name>
    <dbReference type="NCBI Taxonomy" id="1538716"/>
    <lineage>
        <taxon>Eukaryota</taxon>
        <taxon>Metazoa</taxon>
        <taxon>Ecdysozoa</taxon>
        <taxon>Nematoda</taxon>
        <taxon>Chromadorea</taxon>
        <taxon>Rhabditida</taxon>
        <taxon>Rhabditina</taxon>
        <taxon>Diplogasteromorpha</taxon>
        <taxon>Diplogasteroidea</taxon>
        <taxon>Neodiplogasteridae</taxon>
        <taxon>Pristionchus</taxon>
    </lineage>
</organism>
<gene>
    <name evidence="1" type="ORF">PFISCL1PPCAC_11522</name>
</gene>
<protein>
    <submittedName>
        <fullName evidence="1">Uncharacterized protein</fullName>
    </submittedName>
</protein>
<proteinExistence type="predicted"/>
<sequence length="80" mass="9472">LLSFSFFPITHDTHRPILTNFTLLTYIDRRMKVLIRFRIWLILLLVAPTTVCSEPQTLTMIDVLECDDEMNVLHVWFLHG</sequence>
<accession>A0AAV5VKQ6</accession>
<comment type="caution">
    <text evidence="1">The sequence shown here is derived from an EMBL/GenBank/DDBJ whole genome shotgun (WGS) entry which is preliminary data.</text>
</comment>
<feature type="non-terminal residue" evidence="1">
    <location>
        <position position="1"/>
    </location>
</feature>
<keyword evidence="2" id="KW-1185">Reference proteome</keyword>
<dbReference type="Proteomes" id="UP001432322">
    <property type="component" value="Unassembled WGS sequence"/>
</dbReference>
<evidence type="ECO:0000313" key="2">
    <source>
        <dbReference type="Proteomes" id="UP001432322"/>
    </source>
</evidence>
<evidence type="ECO:0000313" key="1">
    <source>
        <dbReference type="EMBL" id="GMT20225.1"/>
    </source>
</evidence>
<dbReference type="EMBL" id="BTSY01000003">
    <property type="protein sequence ID" value="GMT20225.1"/>
    <property type="molecule type" value="Genomic_DNA"/>
</dbReference>
<dbReference type="AlphaFoldDB" id="A0AAV5VKQ6"/>
<name>A0AAV5VKQ6_9BILA</name>